<accession>A7APC3</accession>
<reference evidence="2 3" key="1">
    <citation type="journal article" date="2007" name="PLoS Pathog.">
        <title>Genome sequence of Babesia bovis and comparative analysis of apicomplexan hemoprotozoa.</title>
        <authorList>
            <person name="Brayton K.A."/>
            <person name="Lau A.O.T."/>
            <person name="Herndon D.R."/>
            <person name="Hannick L."/>
            <person name="Kappmeyer L.S."/>
            <person name="Berens S.J."/>
            <person name="Bidwell S.L."/>
            <person name="Brown W.C."/>
            <person name="Crabtree J."/>
            <person name="Fadrosh D."/>
            <person name="Feldblum T."/>
            <person name="Forberger H.A."/>
            <person name="Haas B.J."/>
            <person name="Howell J.M."/>
            <person name="Khouri H."/>
            <person name="Koo H."/>
            <person name="Mann D.J."/>
            <person name="Norimine J."/>
            <person name="Paulsen I.T."/>
            <person name="Radune D."/>
            <person name="Ren Q."/>
            <person name="Smith R.K. Jr."/>
            <person name="Suarez C.E."/>
            <person name="White O."/>
            <person name="Wortman J.R."/>
            <person name="Knowles D.P. Jr."/>
            <person name="McElwain T.F."/>
            <person name="Nene V.M."/>
        </authorList>
    </citation>
    <scope>NUCLEOTIDE SEQUENCE [LARGE SCALE GENOMIC DNA]</scope>
    <source>
        <strain evidence="2">T2Bo</strain>
    </source>
</reference>
<feature type="compositionally biased region" description="Low complexity" evidence="1">
    <location>
        <begin position="1"/>
        <end position="12"/>
    </location>
</feature>
<gene>
    <name evidence="2" type="ORF">BBOV_III008470</name>
</gene>
<dbReference type="Pfam" id="PF07491">
    <property type="entry name" value="PPI_Ypi1"/>
    <property type="match status" value="1"/>
</dbReference>
<feature type="region of interest" description="Disordered" evidence="1">
    <location>
        <begin position="1"/>
        <end position="28"/>
    </location>
</feature>
<dbReference type="SMR" id="A7APC3"/>
<dbReference type="STRING" id="5865.A7APC3"/>
<name>A7APC3_BABBO</name>
<dbReference type="EMBL" id="AAXT01000001">
    <property type="protein sequence ID" value="EDO08407.1"/>
    <property type="molecule type" value="Genomic_DNA"/>
</dbReference>
<dbReference type="InParanoid" id="A7APC3"/>
<dbReference type="AlphaFoldDB" id="A7APC3"/>
<dbReference type="eggNOG" id="ENOG502S88U">
    <property type="taxonomic scope" value="Eukaryota"/>
</dbReference>
<reference evidence="3" key="2">
    <citation type="journal article" date="2020" name="Data Brief">
        <title>Transcriptome dataset of Babesia bovis life stages within vertebrate and invertebrate hosts.</title>
        <authorList>
            <person name="Ueti M.W."/>
            <person name="Johnson W.C."/>
            <person name="Kappmeyer L.S."/>
            <person name="Herndon D.R."/>
            <person name="Mousel M.R."/>
            <person name="Reif K.E."/>
            <person name="Taus N.S."/>
            <person name="Ifeonu O.O."/>
            <person name="Silva J.C."/>
            <person name="Suarez C.E."/>
            <person name="Brayton K.A."/>
        </authorList>
    </citation>
    <scope>NUCLEOTIDE SEQUENCE [LARGE SCALE GENOMIC DNA]</scope>
</reference>
<dbReference type="GO" id="GO:0008157">
    <property type="term" value="F:protein phosphatase 1 binding"/>
    <property type="evidence" value="ECO:0007669"/>
    <property type="project" value="TreeGrafter"/>
</dbReference>
<dbReference type="InterPro" id="IPR011107">
    <property type="entry name" value="PPI_Ypi1"/>
</dbReference>
<reference evidence="3" key="3">
    <citation type="journal article" date="2021" name="Int. J. Parasitol.">
        <title>Comparative analysis of gene expression between Babesia bovis blood stages and kinetes allowed by improved genome annotation.</title>
        <authorList>
            <person name="Ueti M.W."/>
            <person name="Johnson W.C."/>
            <person name="Kappmeyer L.S."/>
            <person name="Herndon D.R."/>
            <person name="Mousel M.R."/>
            <person name="Reif K.E."/>
            <person name="Taus N.S."/>
            <person name="Ifeonu O.O."/>
            <person name="Silva J.C."/>
            <person name="Suarez C.E."/>
            <person name="Brayton K.A."/>
        </authorList>
    </citation>
    <scope>NUCLEOTIDE SEQUENCE [LARGE SCALE GENOMIC DNA]</scope>
</reference>
<dbReference type="FunCoup" id="A7APC3">
    <property type="interactions" value="1"/>
</dbReference>
<dbReference type="PANTHER" id="PTHR20835:SF0">
    <property type="entry name" value="E3 UBIQUITIN-PROTEIN LIGASE PPP1R11"/>
    <property type="match status" value="1"/>
</dbReference>
<proteinExistence type="predicted"/>
<evidence type="ECO:0000313" key="3">
    <source>
        <dbReference type="Proteomes" id="UP000002173"/>
    </source>
</evidence>
<dbReference type="GO" id="GO:0005634">
    <property type="term" value="C:nucleus"/>
    <property type="evidence" value="ECO:0007669"/>
    <property type="project" value="TreeGrafter"/>
</dbReference>
<dbReference type="Proteomes" id="UP000002173">
    <property type="component" value="Unassembled WGS sequence"/>
</dbReference>
<organism evidence="2 3">
    <name type="scientific">Babesia bovis</name>
    <dbReference type="NCBI Taxonomy" id="5865"/>
    <lineage>
        <taxon>Eukaryota</taxon>
        <taxon>Sar</taxon>
        <taxon>Alveolata</taxon>
        <taxon>Apicomplexa</taxon>
        <taxon>Aconoidasida</taxon>
        <taxon>Piroplasmida</taxon>
        <taxon>Babesiidae</taxon>
        <taxon>Babesia</taxon>
    </lineage>
</organism>
<keyword evidence="3" id="KW-1185">Reference proteome</keyword>
<feature type="compositionally biased region" description="Basic and acidic residues" evidence="1">
    <location>
        <begin position="81"/>
        <end position="94"/>
    </location>
</feature>
<evidence type="ECO:0000256" key="1">
    <source>
        <dbReference type="SAM" id="MobiDB-lite"/>
    </source>
</evidence>
<dbReference type="GO" id="GO:0004865">
    <property type="term" value="F:protein serine/threonine phosphatase inhibitor activity"/>
    <property type="evidence" value="ECO:0007669"/>
    <property type="project" value="InterPro"/>
</dbReference>
<evidence type="ECO:0000313" key="2">
    <source>
        <dbReference type="EMBL" id="EDO08407.1"/>
    </source>
</evidence>
<dbReference type="PANTHER" id="PTHR20835">
    <property type="entry name" value="E3 UBIQUITIN-PROTEIN LIGASE PPP1R11-RELATED"/>
    <property type="match status" value="1"/>
</dbReference>
<protein>
    <submittedName>
        <fullName evidence="2">Protein phosphatase inhibitor family protein</fullName>
    </submittedName>
</protein>
<dbReference type="VEuPathDB" id="PiroplasmaDB:BBOV_III008470"/>
<sequence>MSGSTTSTVVVSGANNSPTEQRPPRVVEANLRVLRPAESRQVTWEEGTVDNEHLHRKSSKSCCIFTKRKQYNESSDDEDDNHSCSARDNKFHDP</sequence>
<comment type="caution">
    <text evidence="2">The sequence shown here is derived from an EMBL/GenBank/DDBJ whole genome shotgun (WGS) entry which is preliminary data.</text>
</comment>
<feature type="region of interest" description="Disordered" evidence="1">
    <location>
        <begin position="71"/>
        <end position="94"/>
    </location>
</feature>